<protein>
    <submittedName>
        <fullName evidence="3">Uncharacterized protein</fullName>
    </submittedName>
</protein>
<feature type="region of interest" description="Disordered" evidence="1">
    <location>
        <begin position="160"/>
        <end position="199"/>
    </location>
</feature>
<dbReference type="Gene3D" id="1.20.5.320">
    <property type="entry name" value="6-Phosphogluconate Dehydrogenase, domain 3"/>
    <property type="match status" value="2"/>
</dbReference>
<proteinExistence type="predicted"/>
<evidence type="ECO:0000313" key="4">
    <source>
        <dbReference type="EMBL" id="BCE91952.1"/>
    </source>
</evidence>
<dbReference type="EMBL" id="AP023094">
    <property type="protein sequence ID" value="BCE48436.1"/>
    <property type="molecule type" value="Genomic_DNA"/>
</dbReference>
<gene>
    <name evidence="4" type="ORF">XF10B_47500</name>
    <name evidence="2" type="ORF">XF1B_48520</name>
    <name evidence="3" type="ORF">XF4B_47850</name>
</gene>
<dbReference type="AlphaFoldDB" id="A0A809Z795"/>
<evidence type="ECO:0000313" key="3">
    <source>
        <dbReference type="EMBL" id="BCE48436.1"/>
    </source>
</evidence>
<name>A0A809Z795_9BRAD</name>
<feature type="compositionally biased region" description="Low complexity" evidence="1">
    <location>
        <begin position="168"/>
        <end position="199"/>
    </location>
</feature>
<evidence type="ECO:0000313" key="2">
    <source>
        <dbReference type="EMBL" id="BCE22171.1"/>
    </source>
</evidence>
<dbReference type="EMBL" id="AP023099">
    <property type="protein sequence ID" value="BCE91952.1"/>
    <property type="molecule type" value="Genomic_DNA"/>
</dbReference>
<feature type="region of interest" description="Disordered" evidence="1">
    <location>
        <begin position="88"/>
        <end position="112"/>
    </location>
</feature>
<reference evidence="4" key="2">
    <citation type="submission" date="2020-05" db="EMBL/GenBank/DDBJ databases">
        <title>Complete genome sequence of Bradyrhizobium diazoefficiens XF10 isolated from soybean nodule.</title>
        <authorList>
            <person name="Noda R."/>
            <person name="Kakizaki K."/>
            <person name="Minamisawa K."/>
        </authorList>
    </citation>
    <scope>NUCLEOTIDE SEQUENCE</scope>
    <source>
        <strain evidence="4">XF10</strain>
    </source>
</reference>
<organism evidence="3">
    <name type="scientific">Bradyrhizobium diazoefficiens</name>
    <dbReference type="NCBI Taxonomy" id="1355477"/>
    <lineage>
        <taxon>Bacteria</taxon>
        <taxon>Pseudomonadati</taxon>
        <taxon>Pseudomonadota</taxon>
        <taxon>Alphaproteobacteria</taxon>
        <taxon>Hyphomicrobiales</taxon>
        <taxon>Nitrobacteraceae</taxon>
        <taxon>Bradyrhizobium</taxon>
    </lineage>
</organism>
<reference evidence="2" key="1">
    <citation type="submission" date="2020-05" db="EMBL/GenBank/DDBJ databases">
        <title>Complete genome sequence of Bradyrhizobium diazoefficiens XF1 isolated from soybean nodule.</title>
        <authorList>
            <person name="Noda R."/>
            <person name="Kakizaki K."/>
            <person name="Minamisawa K."/>
        </authorList>
    </citation>
    <scope>NUCLEOTIDE SEQUENCE</scope>
    <source>
        <strain evidence="2">XF1</strain>
    </source>
</reference>
<reference evidence="3" key="3">
    <citation type="submission" date="2020-05" db="EMBL/GenBank/DDBJ databases">
        <title>Complete genome sequence of Bradyrhizobium diazoefficiens XF4 isolated from soybean nodule.</title>
        <authorList>
            <person name="Noda R."/>
            <person name="Kakizaki K."/>
            <person name="Minamisawa K."/>
        </authorList>
    </citation>
    <scope>NUCLEOTIDE SEQUENCE</scope>
    <source>
        <strain evidence="3">XF4</strain>
    </source>
</reference>
<feature type="compositionally biased region" description="Low complexity" evidence="1">
    <location>
        <begin position="95"/>
        <end position="110"/>
    </location>
</feature>
<sequence length="685" mass="70106">MSTSRYRVISLSGITIGTDFYDVNSIVTLTPGGAKYFLLNKQIALADGQPPVGVPGGPSEDDVKIEIYINNIGKTVSLTQLRDMFPSFKGDPGEQGLRGPAGAQGARGPQGDVGRGIRLAGIVATVFDLPPAAAEGNDVYLAQDTGHGWAWTNGAWIDIGPFRGPEGKTGPAGPKGEAGPQGPAGEQGPPGDPGDPSLAQLTAANAASSTASAATASDAADRALASENAAAAHKQDASDSATAAAASEASALTSKIAAEQAASTATTVVASASDSAAAAATSKTNAATSESNAAASATTATNKAAAAATSEQSAATHATAAGTSETNAANSATAASNSATAAALSESNAATSKSAAATSASNASTYADNAQASYTNALNAYNNLRGTYYGAQATDPATDPLGAAKGSGDFYFNTTSLTMRYWNGTVWVDFLLPGAIGQCKLTMVSSTSLKLIPFNGNLIKINGQLYQIPAAGITLTNSGFAANTLYYIYIKIVGSTLTLQQSLTGHITSSSAGSVGVEVMNTAGGEVYTLVGMVFTGASSQFFDQPDTRWVRSWFNETGVILARYSSTTVATTSGTPIELDSAVRCFALLWANEQFHQTISCSCFNNTLGSLTYLIAGWGNSFGTYYGLQQYMHQDTVSYARSMSNSWTLQNATDQAVIISMWGQVGSGTGSYAYKSNSIMTVRR</sequence>
<evidence type="ECO:0000256" key="1">
    <source>
        <dbReference type="SAM" id="MobiDB-lite"/>
    </source>
</evidence>
<dbReference type="EMBL" id="AP023091">
    <property type="protein sequence ID" value="BCE22171.1"/>
    <property type="molecule type" value="Genomic_DNA"/>
</dbReference>
<accession>A0A809Z795</accession>